<reference evidence="8" key="1">
    <citation type="submission" date="2017-01" db="EMBL/GenBank/DDBJ databases">
        <title>An insight into the sialome and mialome of the horn fly, Haematobia irritans.</title>
        <authorList>
            <person name="Breijo M."/>
            <person name="Boiani M."/>
            <person name="Ures X."/>
            <person name="Rocha S."/>
            <person name="Sequeira M."/>
            <person name="Ribeiro J.M."/>
        </authorList>
    </citation>
    <scope>NUCLEOTIDE SEQUENCE</scope>
</reference>
<protein>
    <submittedName>
        <fullName evidence="8">Putative epididymal secretory protein e1</fullName>
    </submittedName>
</protein>
<dbReference type="CDD" id="cd00916">
    <property type="entry name" value="Npc2_like"/>
    <property type="match status" value="1"/>
</dbReference>
<comment type="similarity">
    <text evidence="2">Belongs to the NPC2 family.</text>
</comment>
<evidence type="ECO:0000256" key="1">
    <source>
        <dbReference type="ARBA" id="ARBA00004613"/>
    </source>
</evidence>
<dbReference type="InterPro" id="IPR033916">
    <property type="entry name" value="ML_Npc2-like"/>
</dbReference>
<evidence type="ECO:0000256" key="3">
    <source>
        <dbReference type="ARBA" id="ARBA00022525"/>
    </source>
</evidence>
<dbReference type="GO" id="GO:0005576">
    <property type="term" value="C:extracellular region"/>
    <property type="evidence" value="ECO:0007669"/>
    <property type="project" value="UniProtKB-SubCell"/>
</dbReference>
<dbReference type="GO" id="GO:0032934">
    <property type="term" value="F:sterol binding"/>
    <property type="evidence" value="ECO:0007669"/>
    <property type="project" value="InterPro"/>
</dbReference>
<dbReference type="PANTHER" id="PTHR11306">
    <property type="entry name" value="NIEMANN PICK TYPE C2 PROTEIN NPC2-RELATED"/>
    <property type="match status" value="1"/>
</dbReference>
<dbReference type="InterPro" id="IPR003172">
    <property type="entry name" value="ML_dom"/>
</dbReference>
<dbReference type="InterPro" id="IPR014756">
    <property type="entry name" value="Ig_E-set"/>
</dbReference>
<evidence type="ECO:0000256" key="6">
    <source>
        <dbReference type="SAM" id="SignalP"/>
    </source>
</evidence>
<sequence>MSNLMKVTTIFLAIYLMVLTKEISAETPVRKCSNEAPLPLSVQVDNCSTMPCDLWKGSESQFTVQFVANRNEMMHLKTVVKFTTLGVEIPFVLEASKSDVCTNLLYGAYCPLYKDEDVTYHLVLPIENHHPEVPTKVEISLIDHQDDNNMVSCFVVDAKFKSR</sequence>
<keyword evidence="5" id="KW-1015">Disulfide bond</keyword>
<dbReference type="SUPFAM" id="SSF81296">
    <property type="entry name" value="E set domains"/>
    <property type="match status" value="1"/>
</dbReference>
<feature type="signal peptide" evidence="6">
    <location>
        <begin position="1"/>
        <end position="25"/>
    </location>
</feature>
<dbReference type="Gene3D" id="2.60.40.770">
    <property type="match status" value="1"/>
</dbReference>
<evidence type="ECO:0000256" key="2">
    <source>
        <dbReference type="ARBA" id="ARBA00006370"/>
    </source>
</evidence>
<dbReference type="Pfam" id="PF02221">
    <property type="entry name" value="E1_DerP2_DerF2"/>
    <property type="match status" value="1"/>
</dbReference>
<evidence type="ECO:0000256" key="5">
    <source>
        <dbReference type="ARBA" id="ARBA00023157"/>
    </source>
</evidence>
<dbReference type="EMBL" id="GFDG01000307">
    <property type="protein sequence ID" value="JAV18492.1"/>
    <property type="molecule type" value="Transcribed_RNA"/>
</dbReference>
<dbReference type="PANTHER" id="PTHR11306:SF36">
    <property type="entry name" value="NIEMANN-PICK TYPE C-2C-RELATED"/>
    <property type="match status" value="1"/>
</dbReference>
<dbReference type="SMART" id="SM00737">
    <property type="entry name" value="ML"/>
    <property type="match status" value="1"/>
</dbReference>
<dbReference type="InterPro" id="IPR039670">
    <property type="entry name" value="NPC2-like"/>
</dbReference>
<feature type="domain" description="MD-2-related lipid-recognition" evidence="7">
    <location>
        <begin position="29"/>
        <end position="158"/>
    </location>
</feature>
<dbReference type="AlphaFoldDB" id="A0A1L8EIE3"/>
<evidence type="ECO:0000256" key="4">
    <source>
        <dbReference type="ARBA" id="ARBA00022729"/>
    </source>
</evidence>
<keyword evidence="4 6" id="KW-0732">Signal</keyword>
<evidence type="ECO:0000313" key="8">
    <source>
        <dbReference type="EMBL" id="JAV18492.1"/>
    </source>
</evidence>
<dbReference type="FunFam" id="2.60.40.770:FF:000001">
    <property type="entry name" value="NPC intracellular cholesterol transporter 2"/>
    <property type="match status" value="1"/>
</dbReference>
<feature type="chain" id="PRO_5012837916" evidence="6">
    <location>
        <begin position="26"/>
        <end position="163"/>
    </location>
</feature>
<proteinExistence type="inferred from homology"/>
<dbReference type="GO" id="GO:0032367">
    <property type="term" value="P:intracellular cholesterol transport"/>
    <property type="evidence" value="ECO:0007669"/>
    <property type="project" value="InterPro"/>
</dbReference>
<comment type="subcellular location">
    <subcellularLocation>
        <location evidence="1">Secreted</location>
    </subcellularLocation>
</comment>
<accession>A0A1L8EIE3</accession>
<keyword evidence="3" id="KW-0964">Secreted</keyword>
<evidence type="ECO:0000259" key="7">
    <source>
        <dbReference type="SMART" id="SM00737"/>
    </source>
</evidence>
<organism evidence="8">
    <name type="scientific">Haematobia irritans</name>
    <name type="common">Horn fly</name>
    <name type="synonym">Conops irritans</name>
    <dbReference type="NCBI Taxonomy" id="7368"/>
    <lineage>
        <taxon>Eukaryota</taxon>
        <taxon>Metazoa</taxon>
        <taxon>Ecdysozoa</taxon>
        <taxon>Arthropoda</taxon>
        <taxon>Hexapoda</taxon>
        <taxon>Insecta</taxon>
        <taxon>Pterygota</taxon>
        <taxon>Neoptera</taxon>
        <taxon>Endopterygota</taxon>
        <taxon>Diptera</taxon>
        <taxon>Brachycera</taxon>
        <taxon>Muscomorpha</taxon>
        <taxon>Muscoidea</taxon>
        <taxon>Muscidae</taxon>
        <taxon>Haematobia</taxon>
    </lineage>
</organism>
<name>A0A1L8EIE3_HAEIR</name>